<dbReference type="GO" id="GO:0046933">
    <property type="term" value="F:proton-transporting ATP synthase activity, rotational mechanism"/>
    <property type="evidence" value="ECO:0007669"/>
    <property type="project" value="UniProtKB-UniRule"/>
</dbReference>
<keyword evidence="11 12" id="KW-0066">ATP synthesis</keyword>
<keyword evidence="10 12" id="KW-0139">CF(1)</keyword>
<dbReference type="InterPro" id="IPR020546">
    <property type="entry name" value="ATP_synth_F1_dsu/esu_N"/>
</dbReference>
<dbReference type="Gene3D" id="2.60.15.10">
    <property type="entry name" value="F0F1 ATP synthase delta/epsilon subunit, N-terminal"/>
    <property type="match status" value="1"/>
</dbReference>
<proteinExistence type="inferred from homology"/>
<dbReference type="NCBIfam" id="TIGR01216">
    <property type="entry name" value="ATP_synt_epsi"/>
    <property type="match status" value="1"/>
</dbReference>
<dbReference type="FunFam" id="1.20.5.440:FF:000001">
    <property type="entry name" value="ATP synthase epsilon chain"/>
    <property type="match status" value="1"/>
</dbReference>
<keyword evidence="6 12" id="KW-1003">Cell membrane</keyword>
<name>A0A932CN73_UNCTE</name>
<evidence type="ECO:0000256" key="1">
    <source>
        <dbReference type="ARBA" id="ARBA00003543"/>
    </source>
</evidence>
<dbReference type="CDD" id="cd12152">
    <property type="entry name" value="F1-ATPase_delta"/>
    <property type="match status" value="1"/>
</dbReference>
<feature type="domain" description="ATP synthase epsilon subunit C-terminal" evidence="14">
    <location>
        <begin position="87"/>
        <end position="131"/>
    </location>
</feature>
<protein>
    <recommendedName>
        <fullName evidence="12">ATP synthase epsilon chain</fullName>
    </recommendedName>
    <alternativeName>
        <fullName evidence="12">ATP synthase F1 sector epsilon subunit</fullName>
    </alternativeName>
    <alternativeName>
        <fullName evidence="12">F-ATPase epsilon subunit</fullName>
    </alternativeName>
</protein>
<keyword evidence="8 12" id="KW-0406">Ion transport</keyword>
<dbReference type="GO" id="GO:0005524">
    <property type="term" value="F:ATP binding"/>
    <property type="evidence" value="ECO:0007669"/>
    <property type="project" value="UniProtKB-UniRule"/>
</dbReference>
<evidence type="ECO:0000256" key="12">
    <source>
        <dbReference type="HAMAP-Rule" id="MF_00530"/>
    </source>
</evidence>
<dbReference type="InterPro" id="IPR036794">
    <property type="entry name" value="ATP_F1_dsu/esu_C_sf"/>
</dbReference>
<evidence type="ECO:0000256" key="8">
    <source>
        <dbReference type="ARBA" id="ARBA00023065"/>
    </source>
</evidence>
<dbReference type="GO" id="GO:0045259">
    <property type="term" value="C:proton-transporting ATP synthase complex"/>
    <property type="evidence" value="ECO:0007669"/>
    <property type="project" value="UniProtKB-KW"/>
</dbReference>
<evidence type="ECO:0000259" key="15">
    <source>
        <dbReference type="Pfam" id="PF02823"/>
    </source>
</evidence>
<dbReference type="Pfam" id="PF02823">
    <property type="entry name" value="ATP-synt_DE_N"/>
    <property type="match status" value="1"/>
</dbReference>
<keyword evidence="9 12" id="KW-0472">Membrane</keyword>
<comment type="subunit">
    <text evidence="4 12 13">F-type ATPases have 2 components, CF(1) - the catalytic core - and CF(0) - the membrane proton channel. CF(1) has five subunits: alpha(3), beta(3), gamma(1), delta(1), epsilon(1). CF(0) has three main subunits: a, b and c.</text>
</comment>
<evidence type="ECO:0000256" key="9">
    <source>
        <dbReference type="ARBA" id="ARBA00023136"/>
    </source>
</evidence>
<evidence type="ECO:0000256" key="2">
    <source>
        <dbReference type="ARBA" id="ARBA00004202"/>
    </source>
</evidence>
<evidence type="ECO:0000256" key="10">
    <source>
        <dbReference type="ARBA" id="ARBA00023196"/>
    </source>
</evidence>
<accession>A0A932CN73</accession>
<evidence type="ECO:0000259" key="14">
    <source>
        <dbReference type="Pfam" id="PF00401"/>
    </source>
</evidence>
<evidence type="ECO:0000256" key="4">
    <source>
        <dbReference type="ARBA" id="ARBA00011648"/>
    </source>
</evidence>
<comment type="similarity">
    <text evidence="3 12 13">Belongs to the ATPase epsilon chain family.</text>
</comment>
<comment type="function">
    <text evidence="1 12">Produces ATP from ADP in the presence of a proton gradient across the membrane.</text>
</comment>
<dbReference type="SUPFAM" id="SSF46604">
    <property type="entry name" value="Epsilon subunit of F1F0-ATP synthase C-terminal domain"/>
    <property type="match status" value="1"/>
</dbReference>
<dbReference type="HAMAP" id="MF_00530">
    <property type="entry name" value="ATP_synth_epsil_bac"/>
    <property type="match status" value="1"/>
</dbReference>
<evidence type="ECO:0000256" key="5">
    <source>
        <dbReference type="ARBA" id="ARBA00022448"/>
    </source>
</evidence>
<reference evidence="16" key="1">
    <citation type="submission" date="2020-07" db="EMBL/GenBank/DDBJ databases">
        <title>Huge and variable diversity of episymbiotic CPR bacteria and DPANN archaea in groundwater ecosystems.</title>
        <authorList>
            <person name="He C.Y."/>
            <person name="Keren R."/>
            <person name="Whittaker M."/>
            <person name="Farag I.F."/>
            <person name="Doudna J."/>
            <person name="Cate J.H.D."/>
            <person name="Banfield J.F."/>
        </authorList>
    </citation>
    <scope>NUCLEOTIDE SEQUENCE</scope>
    <source>
        <strain evidence="16">NC_groundwater_672_Ag_B-0.1um_62_36</strain>
    </source>
</reference>
<evidence type="ECO:0000313" key="16">
    <source>
        <dbReference type="EMBL" id="MBI2876491.1"/>
    </source>
</evidence>
<dbReference type="PANTHER" id="PTHR13822">
    <property type="entry name" value="ATP SYNTHASE DELTA/EPSILON CHAIN"/>
    <property type="match status" value="1"/>
</dbReference>
<sequence length="137" mass="15619">MDERISLEIVTPDRQLVKEIVDEVTAPGSEGYFGVLPGHIPFLTTLKIGEIAYRKDRETRYLAVSWGYAQVEPDKVAILAEIAEPAEEIDVERAQRARLRAEKRLEEKDGELDFERARISLEKALIRLQVASKRLSQ</sequence>
<dbReference type="EMBL" id="JACPRF010000195">
    <property type="protein sequence ID" value="MBI2876491.1"/>
    <property type="molecule type" value="Genomic_DNA"/>
</dbReference>
<dbReference type="InterPro" id="IPR020547">
    <property type="entry name" value="ATP_synth_F1_esu_C"/>
</dbReference>
<organism evidence="16 17">
    <name type="scientific">Tectimicrobiota bacterium</name>
    <dbReference type="NCBI Taxonomy" id="2528274"/>
    <lineage>
        <taxon>Bacteria</taxon>
        <taxon>Pseudomonadati</taxon>
        <taxon>Nitrospinota/Tectimicrobiota group</taxon>
        <taxon>Candidatus Tectimicrobiota</taxon>
    </lineage>
</organism>
<comment type="subcellular location">
    <subcellularLocation>
        <location evidence="2 12">Cell membrane</location>
        <topology evidence="2 12">Peripheral membrane protein</topology>
    </subcellularLocation>
</comment>
<dbReference type="InterPro" id="IPR036771">
    <property type="entry name" value="ATPsynth_dsu/esu_N"/>
</dbReference>
<evidence type="ECO:0000256" key="11">
    <source>
        <dbReference type="ARBA" id="ARBA00023310"/>
    </source>
</evidence>
<evidence type="ECO:0000313" key="17">
    <source>
        <dbReference type="Proteomes" id="UP000769766"/>
    </source>
</evidence>
<evidence type="ECO:0000256" key="6">
    <source>
        <dbReference type="ARBA" id="ARBA00022475"/>
    </source>
</evidence>
<comment type="caution">
    <text evidence="16">The sequence shown here is derived from an EMBL/GenBank/DDBJ whole genome shotgun (WGS) entry which is preliminary data.</text>
</comment>
<dbReference type="InterPro" id="IPR001469">
    <property type="entry name" value="ATP_synth_F1_dsu/esu"/>
</dbReference>
<dbReference type="NCBIfam" id="NF009980">
    <property type="entry name" value="PRK13446.1"/>
    <property type="match status" value="1"/>
</dbReference>
<dbReference type="Pfam" id="PF00401">
    <property type="entry name" value="ATP-synt_DE"/>
    <property type="match status" value="1"/>
</dbReference>
<evidence type="ECO:0000256" key="7">
    <source>
        <dbReference type="ARBA" id="ARBA00022781"/>
    </source>
</evidence>
<dbReference type="PANTHER" id="PTHR13822:SF10">
    <property type="entry name" value="ATP SYNTHASE EPSILON CHAIN, CHLOROPLASTIC"/>
    <property type="match status" value="1"/>
</dbReference>
<keyword evidence="7 12" id="KW-0375">Hydrogen ion transport</keyword>
<dbReference type="GO" id="GO:0005886">
    <property type="term" value="C:plasma membrane"/>
    <property type="evidence" value="ECO:0007669"/>
    <property type="project" value="UniProtKB-SubCell"/>
</dbReference>
<gene>
    <name evidence="12" type="primary">atpC</name>
    <name evidence="16" type="ORF">HYY20_06380</name>
</gene>
<dbReference type="SUPFAM" id="SSF51344">
    <property type="entry name" value="Epsilon subunit of F1F0-ATP synthase N-terminal domain"/>
    <property type="match status" value="1"/>
</dbReference>
<dbReference type="Gene3D" id="1.20.5.440">
    <property type="entry name" value="ATP synthase delta/epsilon subunit, C-terminal domain"/>
    <property type="match status" value="1"/>
</dbReference>
<evidence type="ECO:0000256" key="13">
    <source>
        <dbReference type="RuleBase" id="RU003656"/>
    </source>
</evidence>
<evidence type="ECO:0000256" key="3">
    <source>
        <dbReference type="ARBA" id="ARBA00005712"/>
    </source>
</evidence>
<dbReference type="AlphaFoldDB" id="A0A932CN73"/>
<feature type="domain" description="ATP synthase F1 complex delta/epsilon subunit N-terminal" evidence="15">
    <location>
        <begin position="6"/>
        <end position="82"/>
    </location>
</feature>
<dbReference type="Proteomes" id="UP000769766">
    <property type="component" value="Unassembled WGS sequence"/>
</dbReference>
<keyword evidence="5 12" id="KW-0813">Transport</keyword>